<feature type="domain" description="UGGT thioredoxin-like" evidence="1">
    <location>
        <begin position="146"/>
        <end position="210"/>
    </location>
</feature>
<dbReference type="PANTHER" id="PTHR11226:SF0">
    <property type="entry name" value="UDP-GLUCOSE:GLYCOPROTEIN GLUCOSYLTRANSFERASE"/>
    <property type="match status" value="1"/>
</dbReference>
<dbReference type="InterPro" id="IPR009448">
    <property type="entry name" value="UDP-g_GGtrans"/>
</dbReference>
<dbReference type="PANTHER" id="PTHR11226">
    <property type="entry name" value="UDP-GLUCOSE GLYCOPROTEIN:GLUCOSYLTRANSFERASE"/>
    <property type="match status" value="1"/>
</dbReference>
<reference evidence="2 3" key="1">
    <citation type="journal article" date="2018" name="PLoS Genet.">
        <title>Population sequencing reveals clonal diversity and ancestral inbreeding in the grapevine cultivar Chardonnay.</title>
        <authorList>
            <person name="Roach M.J."/>
            <person name="Johnson D.L."/>
            <person name="Bohlmann J."/>
            <person name="van Vuuren H.J."/>
            <person name="Jones S.J."/>
            <person name="Pretorius I.S."/>
            <person name="Schmidt S.A."/>
            <person name="Borneman A.R."/>
        </authorList>
    </citation>
    <scope>NUCLEOTIDE SEQUENCE [LARGE SCALE GENOMIC DNA]</scope>
    <source>
        <strain evidence="3">cv. Chardonnay</strain>
        <tissue evidence="2">Leaf</tissue>
    </source>
</reference>
<dbReference type="InterPro" id="IPR040692">
    <property type="entry name" value="UGGT_TRXL_3"/>
</dbReference>
<proteinExistence type="predicted"/>
<evidence type="ECO:0000313" key="3">
    <source>
        <dbReference type="Proteomes" id="UP000288805"/>
    </source>
</evidence>
<evidence type="ECO:0000259" key="1">
    <source>
        <dbReference type="Pfam" id="PF18402"/>
    </source>
</evidence>
<accession>A0A438CLU3</accession>
<name>A0A438CLU3_VITVI</name>
<keyword evidence="2" id="KW-0808">Transferase</keyword>
<protein>
    <submittedName>
        <fullName evidence="2">UDP-glucose:glycoprotein glucosyltransferase</fullName>
    </submittedName>
</protein>
<gene>
    <name evidence="2" type="primary">UGGT_0</name>
    <name evidence="2" type="ORF">CK203_087045</name>
</gene>
<evidence type="ECO:0000313" key="2">
    <source>
        <dbReference type="EMBL" id="RVW24175.1"/>
    </source>
</evidence>
<dbReference type="AlphaFoldDB" id="A0A438CLU3"/>
<dbReference type="GO" id="GO:0003980">
    <property type="term" value="F:UDP-glucose:glycoprotein glucosyltransferase activity"/>
    <property type="evidence" value="ECO:0007669"/>
    <property type="project" value="InterPro"/>
</dbReference>
<organism evidence="2 3">
    <name type="scientific">Vitis vinifera</name>
    <name type="common">Grape</name>
    <dbReference type="NCBI Taxonomy" id="29760"/>
    <lineage>
        <taxon>Eukaryota</taxon>
        <taxon>Viridiplantae</taxon>
        <taxon>Streptophyta</taxon>
        <taxon>Embryophyta</taxon>
        <taxon>Tracheophyta</taxon>
        <taxon>Spermatophyta</taxon>
        <taxon>Magnoliopsida</taxon>
        <taxon>eudicotyledons</taxon>
        <taxon>Gunneridae</taxon>
        <taxon>Pentapetalae</taxon>
        <taxon>rosids</taxon>
        <taxon>Vitales</taxon>
        <taxon>Vitaceae</taxon>
        <taxon>Viteae</taxon>
        <taxon>Vitis</taxon>
    </lineage>
</organism>
<comment type="caution">
    <text evidence="2">The sequence shown here is derived from an EMBL/GenBank/DDBJ whole genome shotgun (WGS) entry which is preliminary data.</text>
</comment>
<dbReference type="Pfam" id="PF18402">
    <property type="entry name" value="Thioredoxin_14"/>
    <property type="match status" value="1"/>
</dbReference>
<dbReference type="Proteomes" id="UP000288805">
    <property type="component" value="Unassembled WGS sequence"/>
</dbReference>
<dbReference type="EMBL" id="QGNW01002178">
    <property type="protein sequence ID" value="RVW24175.1"/>
    <property type="molecule type" value="Genomic_DNA"/>
</dbReference>
<sequence>MLEWKYISSWNPALTQSLNSDLGFMASVASFGPRISLGAHKETDARGLHANVLSSYWTPPRGPYGRSFKLLRYDCRPPDSIKAILKLDKVDKMHWTLFERSFEFDIIPKHQVRSEEFQFGAGKIPQSTVQKLLATQPPPESNMFRIDFRSTHVHYLNDLEEDARYRRWRSNINEILMPVFPGQLRYIRKNLFHAVYVLDPASVCGLEVSKAEDGQVEEDISNLIIRLFIYIKEDQGTQMAFQFLSNVWIYFNHFLWVNRLRTESEDSSGALEVHHVEGAFVETLL</sequence>